<dbReference type="Proteomes" id="UP001223079">
    <property type="component" value="Unassembled WGS sequence"/>
</dbReference>
<dbReference type="InterPro" id="IPR047640">
    <property type="entry name" value="RpiR-like"/>
</dbReference>
<dbReference type="CDD" id="cd05013">
    <property type="entry name" value="SIS_RpiR"/>
    <property type="match status" value="1"/>
</dbReference>
<evidence type="ECO:0000259" key="1">
    <source>
        <dbReference type="PROSITE" id="PS51464"/>
    </source>
</evidence>
<protein>
    <submittedName>
        <fullName evidence="2">DNA-binding MurR/RpiR family transcriptional regulator</fullName>
    </submittedName>
</protein>
<dbReference type="InterPro" id="IPR001347">
    <property type="entry name" value="SIS_dom"/>
</dbReference>
<proteinExistence type="predicted"/>
<dbReference type="Gene3D" id="3.40.50.10490">
    <property type="entry name" value="Glucose-6-phosphate isomerase like protein, domain 1"/>
    <property type="match status" value="1"/>
</dbReference>
<dbReference type="GO" id="GO:0003677">
    <property type="term" value="F:DNA binding"/>
    <property type="evidence" value="ECO:0007669"/>
    <property type="project" value="UniProtKB-KW"/>
</dbReference>
<dbReference type="EMBL" id="JAUSTM010000002">
    <property type="protein sequence ID" value="MDQ0221680.1"/>
    <property type="molecule type" value="Genomic_DNA"/>
</dbReference>
<accession>A0ABT9YNX4</accession>
<dbReference type="InterPro" id="IPR046348">
    <property type="entry name" value="SIS_dom_sf"/>
</dbReference>
<dbReference type="InterPro" id="IPR035472">
    <property type="entry name" value="RpiR-like_SIS"/>
</dbReference>
<evidence type="ECO:0000313" key="2">
    <source>
        <dbReference type="EMBL" id="MDQ0221680.1"/>
    </source>
</evidence>
<dbReference type="PANTHER" id="PTHR30514">
    <property type="entry name" value="GLUCOKINASE"/>
    <property type="match status" value="1"/>
</dbReference>
<organism evidence="2 3">
    <name type="scientific">Streptococcus moroccensis</name>
    <dbReference type="NCBI Taxonomy" id="1451356"/>
    <lineage>
        <taxon>Bacteria</taxon>
        <taxon>Bacillati</taxon>
        <taxon>Bacillota</taxon>
        <taxon>Bacilli</taxon>
        <taxon>Lactobacillales</taxon>
        <taxon>Streptococcaceae</taxon>
        <taxon>Streptococcus</taxon>
    </lineage>
</organism>
<feature type="domain" description="SIS" evidence="1">
    <location>
        <begin position="1"/>
        <end position="121"/>
    </location>
</feature>
<dbReference type="PROSITE" id="PS51464">
    <property type="entry name" value="SIS"/>
    <property type="match status" value="1"/>
</dbReference>
<dbReference type="SUPFAM" id="SSF53697">
    <property type="entry name" value="SIS domain"/>
    <property type="match status" value="1"/>
</dbReference>
<dbReference type="PANTHER" id="PTHR30514:SF1">
    <property type="entry name" value="HTH-TYPE TRANSCRIPTIONAL REGULATOR HEXR-RELATED"/>
    <property type="match status" value="1"/>
</dbReference>
<sequence>MAETFKNRMVKLGKPVTIERRLDNLFFTALQATDTTCFILISYSGETESILKVAEVLKKRQLPTIVLTSFGDNTLSQLFEVVIRLSTRERLIENLGNFSSLISISFILDSLYASYFQRDYDKHYNQKVMMSRAFEQKRKSSNPLLKEGLEDY</sequence>
<evidence type="ECO:0000313" key="3">
    <source>
        <dbReference type="Proteomes" id="UP001223079"/>
    </source>
</evidence>
<gene>
    <name evidence="2" type="ORF">J2S23_000212</name>
</gene>
<dbReference type="Pfam" id="PF01380">
    <property type="entry name" value="SIS"/>
    <property type="match status" value="1"/>
</dbReference>
<keyword evidence="3" id="KW-1185">Reference proteome</keyword>
<reference evidence="2 3" key="1">
    <citation type="submission" date="2023-07" db="EMBL/GenBank/DDBJ databases">
        <title>Genomic Encyclopedia of Type Strains, Phase IV (KMG-IV): sequencing the most valuable type-strain genomes for metagenomic binning, comparative biology and taxonomic classification.</title>
        <authorList>
            <person name="Goeker M."/>
        </authorList>
    </citation>
    <scope>NUCLEOTIDE SEQUENCE [LARGE SCALE GENOMIC DNA]</scope>
    <source>
        <strain evidence="2 3">DSM 105143</strain>
    </source>
</reference>
<keyword evidence="2" id="KW-0238">DNA-binding</keyword>
<comment type="caution">
    <text evidence="2">The sequence shown here is derived from an EMBL/GenBank/DDBJ whole genome shotgun (WGS) entry which is preliminary data.</text>
</comment>
<name>A0ABT9YNX4_9STRE</name>